<feature type="region of interest" description="Disordered" evidence="1">
    <location>
        <begin position="78"/>
        <end position="123"/>
    </location>
</feature>
<evidence type="ECO:0000256" key="1">
    <source>
        <dbReference type="SAM" id="MobiDB-lite"/>
    </source>
</evidence>
<feature type="compositionally biased region" description="Polar residues" evidence="1">
    <location>
        <begin position="111"/>
        <end position="123"/>
    </location>
</feature>
<evidence type="ECO:0000313" key="2">
    <source>
        <dbReference type="EMBL" id="OMJ08138.1"/>
    </source>
</evidence>
<sequence>MKIGNSDEEDIDNNYITARSQIFDLQTYPKLIESLPSLEDIFRAPLSKDPPLLNNEASYGIKKMDTSYYNIQSFLDQATRPRNEDASSRIRNYDHSGKVGKPAPGIKPSGPRNSSKSHIQSTPNGLIQTIETYIA</sequence>
<reference evidence="2 3" key="1">
    <citation type="submission" date="2017-01" db="EMBL/GenBank/DDBJ databases">
        <authorList>
            <person name="Mah S.A."/>
            <person name="Swanson W.J."/>
            <person name="Moy G.W."/>
            <person name="Vacquier V.D."/>
        </authorList>
    </citation>
    <scope>NUCLEOTIDE SEQUENCE [LARGE SCALE GENOMIC DNA]</scope>
    <source>
        <strain evidence="2 3">GSMNP</strain>
    </source>
</reference>
<dbReference type="Proteomes" id="UP000187283">
    <property type="component" value="Unassembled WGS sequence"/>
</dbReference>
<dbReference type="AlphaFoldDB" id="A0A1R1X0J6"/>
<dbReference type="OrthoDB" id="5545891at2759"/>
<organism evidence="2 3">
    <name type="scientific">Smittium culicis</name>
    <dbReference type="NCBI Taxonomy" id="133412"/>
    <lineage>
        <taxon>Eukaryota</taxon>
        <taxon>Fungi</taxon>
        <taxon>Fungi incertae sedis</taxon>
        <taxon>Zoopagomycota</taxon>
        <taxon>Kickxellomycotina</taxon>
        <taxon>Harpellomycetes</taxon>
        <taxon>Harpellales</taxon>
        <taxon>Legeriomycetaceae</taxon>
        <taxon>Smittium</taxon>
    </lineage>
</organism>
<comment type="caution">
    <text evidence="2">The sequence shown here is derived from an EMBL/GenBank/DDBJ whole genome shotgun (WGS) entry which is preliminary data.</text>
</comment>
<feature type="compositionally biased region" description="Basic and acidic residues" evidence="1">
    <location>
        <begin position="79"/>
        <end position="97"/>
    </location>
</feature>
<accession>A0A1R1X0J6</accession>
<name>A0A1R1X0J6_9FUNG</name>
<gene>
    <name evidence="2" type="ORF">AYI70_g11740</name>
</gene>
<keyword evidence="3" id="KW-1185">Reference proteome</keyword>
<dbReference type="EMBL" id="LSSN01005871">
    <property type="protein sequence ID" value="OMJ08138.1"/>
    <property type="molecule type" value="Genomic_DNA"/>
</dbReference>
<proteinExistence type="predicted"/>
<evidence type="ECO:0000313" key="3">
    <source>
        <dbReference type="Proteomes" id="UP000187283"/>
    </source>
</evidence>
<protein>
    <submittedName>
        <fullName evidence="2">Uncharacterized protein</fullName>
    </submittedName>
</protein>